<dbReference type="PROSITE" id="PS50929">
    <property type="entry name" value="ABC_TM1F"/>
    <property type="match status" value="1"/>
</dbReference>
<evidence type="ECO:0000256" key="1">
    <source>
        <dbReference type="ARBA" id="ARBA00004651"/>
    </source>
</evidence>
<feature type="transmembrane region" description="Helical" evidence="8">
    <location>
        <begin position="173"/>
        <end position="191"/>
    </location>
</feature>
<comment type="caution">
    <text evidence="11">The sequence shown here is derived from an EMBL/GenBank/DDBJ whole genome shotgun (WGS) entry which is preliminary data.</text>
</comment>
<feature type="transmembrane region" description="Helical" evidence="8">
    <location>
        <begin position="144"/>
        <end position="167"/>
    </location>
</feature>
<feature type="transmembrane region" description="Helical" evidence="8">
    <location>
        <begin position="27"/>
        <end position="47"/>
    </location>
</feature>
<dbReference type="SUPFAM" id="SSF52540">
    <property type="entry name" value="P-loop containing nucleoside triphosphate hydrolases"/>
    <property type="match status" value="1"/>
</dbReference>
<evidence type="ECO:0000259" key="9">
    <source>
        <dbReference type="PROSITE" id="PS50893"/>
    </source>
</evidence>
<dbReference type="OrthoDB" id="1240423at2"/>
<gene>
    <name evidence="11" type="ORF">AN477_16530</name>
</gene>
<keyword evidence="7 8" id="KW-0472">Membrane</keyword>
<evidence type="ECO:0000256" key="3">
    <source>
        <dbReference type="ARBA" id="ARBA00022692"/>
    </source>
</evidence>
<feature type="domain" description="ABC transmembrane type-1" evidence="10">
    <location>
        <begin position="32"/>
        <end position="316"/>
    </location>
</feature>
<protein>
    <submittedName>
        <fullName evidence="11">ABC transporter</fullName>
    </submittedName>
</protein>
<dbReference type="SUPFAM" id="SSF90123">
    <property type="entry name" value="ABC transporter transmembrane region"/>
    <property type="match status" value="1"/>
</dbReference>
<feature type="domain" description="ABC transporter" evidence="9">
    <location>
        <begin position="352"/>
        <end position="586"/>
    </location>
</feature>
<evidence type="ECO:0000256" key="8">
    <source>
        <dbReference type="SAM" id="Phobius"/>
    </source>
</evidence>
<dbReference type="PANTHER" id="PTHR43394">
    <property type="entry name" value="ATP-DEPENDENT PERMEASE MDL1, MITOCHONDRIAL"/>
    <property type="match status" value="1"/>
</dbReference>
<evidence type="ECO:0000313" key="11">
    <source>
        <dbReference type="EMBL" id="KPV42594.1"/>
    </source>
</evidence>
<dbReference type="Pfam" id="PF00005">
    <property type="entry name" value="ABC_tran"/>
    <property type="match status" value="1"/>
</dbReference>
<comment type="subcellular location">
    <subcellularLocation>
        <location evidence="1">Cell membrane</location>
        <topology evidence="1">Multi-pass membrane protein</topology>
    </subcellularLocation>
</comment>
<keyword evidence="3 8" id="KW-0812">Transmembrane</keyword>
<reference evidence="11 12" key="1">
    <citation type="submission" date="2015-09" db="EMBL/GenBank/DDBJ databases">
        <title>Draft genome sequence of Alicyclobacillus ferrooxydans DSM 22381.</title>
        <authorList>
            <person name="Hemp J."/>
        </authorList>
    </citation>
    <scope>NUCLEOTIDE SEQUENCE [LARGE SCALE GENOMIC DNA]</scope>
    <source>
        <strain evidence="11 12">TC-34</strain>
    </source>
</reference>
<evidence type="ECO:0000259" key="10">
    <source>
        <dbReference type="PROSITE" id="PS50929"/>
    </source>
</evidence>
<evidence type="ECO:0000256" key="7">
    <source>
        <dbReference type="ARBA" id="ARBA00023136"/>
    </source>
</evidence>
<dbReference type="InterPro" id="IPR003439">
    <property type="entry name" value="ABC_transporter-like_ATP-bd"/>
</dbReference>
<dbReference type="GO" id="GO:0005886">
    <property type="term" value="C:plasma membrane"/>
    <property type="evidence" value="ECO:0007669"/>
    <property type="project" value="UniProtKB-SubCell"/>
</dbReference>
<keyword evidence="5" id="KW-0067">ATP-binding</keyword>
<dbReference type="InterPro" id="IPR027417">
    <property type="entry name" value="P-loop_NTPase"/>
</dbReference>
<dbReference type="AlphaFoldDB" id="A0A0P9CAY3"/>
<evidence type="ECO:0000256" key="2">
    <source>
        <dbReference type="ARBA" id="ARBA00022448"/>
    </source>
</evidence>
<evidence type="ECO:0000313" key="12">
    <source>
        <dbReference type="Proteomes" id="UP000050482"/>
    </source>
</evidence>
<keyword evidence="2" id="KW-0813">Transport</keyword>
<dbReference type="GO" id="GO:0015421">
    <property type="term" value="F:ABC-type oligopeptide transporter activity"/>
    <property type="evidence" value="ECO:0007669"/>
    <property type="project" value="TreeGrafter"/>
</dbReference>
<dbReference type="InterPro" id="IPR011527">
    <property type="entry name" value="ABC1_TM_dom"/>
</dbReference>
<keyword evidence="12" id="KW-1185">Reference proteome</keyword>
<dbReference type="SMART" id="SM00382">
    <property type="entry name" value="AAA"/>
    <property type="match status" value="1"/>
</dbReference>
<dbReference type="GO" id="GO:0005524">
    <property type="term" value="F:ATP binding"/>
    <property type="evidence" value="ECO:0007669"/>
    <property type="project" value="UniProtKB-KW"/>
</dbReference>
<dbReference type="PROSITE" id="PS50893">
    <property type="entry name" value="ABC_TRANSPORTER_2"/>
    <property type="match status" value="1"/>
</dbReference>
<dbReference type="GO" id="GO:0016887">
    <property type="term" value="F:ATP hydrolysis activity"/>
    <property type="evidence" value="ECO:0007669"/>
    <property type="project" value="InterPro"/>
</dbReference>
<dbReference type="Pfam" id="PF00664">
    <property type="entry name" value="ABC_membrane"/>
    <property type="match status" value="1"/>
</dbReference>
<dbReference type="EMBL" id="LJCO01000072">
    <property type="protein sequence ID" value="KPV42594.1"/>
    <property type="molecule type" value="Genomic_DNA"/>
</dbReference>
<dbReference type="FunFam" id="3.40.50.300:FF:000287">
    <property type="entry name" value="Multidrug ABC transporter ATP-binding protein"/>
    <property type="match status" value="1"/>
</dbReference>
<dbReference type="CDD" id="cd18544">
    <property type="entry name" value="ABC_6TM_TmrA_like"/>
    <property type="match status" value="1"/>
</dbReference>
<sequence length="603" mass="67684">MSTNDVTKRPSASFQSLLRLLPYAKPFRMHFILVMVLVVIFNGTNVLQPWLVKVAIDRDLSTANPQIHGLVVISALYVGSVVIGVVANYFQILVLQFSGQSIIRTIRLDLFRHIERQSMGFFDTNAIGRLVTNVSSDTETVSQFFTNFFLSMIRDGLSLVMIVVAMFELNVRIASYAMVLIPLLFLISLLFRKQLRQRYQRTRTRLSNIVAFLAENLAGIRIIQIFHQEKRQARHFNVLNTAHREANVAEYQLSVIFNRTFELLGNAAVAAIVWIGGIAVLHHTILFGTLYAFISYIRQFFQPINSITQQWNTLQSSMVAADRIGQVLMVEPTVVDPPQPAVVSDEELEGQVEFRNVSFGYKADRPVLRHIDFTVRPGQLIGVVGATGAGKSSVMSLLTRFYDPNEGQIVIDGMDIRRLSQVDLHRIVGLIQQDVYLFSGTIADNIRIFRQEISDDEVVEAARMVGAHEMISRLPQGYQTMLYGKGANLSMGERQLIAFARIVALNPRILILDEATANLDSQTEELVSQGLQAVSHNRTTLVIAHRLATIRSADLILVLDKGRIVERGTHESLLALGGLYADLHAKSGIEYKPEETVHPMRRS</sequence>
<evidence type="ECO:0000256" key="5">
    <source>
        <dbReference type="ARBA" id="ARBA00022840"/>
    </source>
</evidence>
<proteinExistence type="predicted"/>
<evidence type="ECO:0000256" key="6">
    <source>
        <dbReference type="ARBA" id="ARBA00022989"/>
    </source>
</evidence>
<dbReference type="Gene3D" id="3.40.50.300">
    <property type="entry name" value="P-loop containing nucleotide triphosphate hydrolases"/>
    <property type="match status" value="1"/>
</dbReference>
<keyword evidence="4" id="KW-0547">Nucleotide-binding</keyword>
<feature type="transmembrane region" description="Helical" evidence="8">
    <location>
        <begin position="67"/>
        <end position="90"/>
    </location>
</feature>
<dbReference type="RefSeq" id="WP_054970281.1">
    <property type="nucleotide sequence ID" value="NZ_LJCO01000072.1"/>
</dbReference>
<keyword evidence="6 8" id="KW-1133">Transmembrane helix</keyword>
<evidence type="ECO:0000256" key="4">
    <source>
        <dbReference type="ARBA" id="ARBA00022741"/>
    </source>
</evidence>
<name>A0A0P9CAY3_9BACL</name>
<dbReference type="PATRIC" id="fig|471514.4.peg.1159"/>
<accession>A0A0P9CAY3</accession>
<dbReference type="STRING" id="471514.AN477_16530"/>
<dbReference type="InterPro" id="IPR039421">
    <property type="entry name" value="Type_1_exporter"/>
</dbReference>
<dbReference type="InterPro" id="IPR036640">
    <property type="entry name" value="ABC1_TM_sf"/>
</dbReference>
<dbReference type="Proteomes" id="UP000050482">
    <property type="component" value="Unassembled WGS sequence"/>
</dbReference>
<feature type="transmembrane region" description="Helical" evidence="8">
    <location>
        <begin position="267"/>
        <end position="294"/>
    </location>
</feature>
<organism evidence="11 12">
    <name type="scientific">Alicyclobacillus ferrooxydans</name>
    <dbReference type="NCBI Taxonomy" id="471514"/>
    <lineage>
        <taxon>Bacteria</taxon>
        <taxon>Bacillati</taxon>
        <taxon>Bacillota</taxon>
        <taxon>Bacilli</taxon>
        <taxon>Bacillales</taxon>
        <taxon>Alicyclobacillaceae</taxon>
        <taxon>Alicyclobacillus</taxon>
    </lineage>
</organism>
<dbReference type="InterPro" id="IPR003593">
    <property type="entry name" value="AAA+_ATPase"/>
</dbReference>
<dbReference type="PANTHER" id="PTHR43394:SF1">
    <property type="entry name" value="ATP-BINDING CASSETTE SUB-FAMILY B MEMBER 10, MITOCHONDRIAL"/>
    <property type="match status" value="1"/>
</dbReference>
<dbReference type="Gene3D" id="1.20.1560.10">
    <property type="entry name" value="ABC transporter type 1, transmembrane domain"/>
    <property type="match status" value="1"/>
</dbReference>